<evidence type="ECO:0008006" key="3">
    <source>
        <dbReference type="Google" id="ProtNLM"/>
    </source>
</evidence>
<protein>
    <recommendedName>
        <fullName evidence="3">DUF2505 domain-containing protein</fullName>
    </recommendedName>
</protein>
<organism evidence="1 2">
    <name type="scientific">Nostocoides vanveenii</name>
    <dbReference type="NCBI Taxonomy" id="330835"/>
    <lineage>
        <taxon>Bacteria</taxon>
        <taxon>Bacillati</taxon>
        <taxon>Actinomycetota</taxon>
        <taxon>Actinomycetes</taxon>
        <taxon>Micrococcales</taxon>
        <taxon>Intrasporangiaceae</taxon>
        <taxon>Nostocoides</taxon>
    </lineage>
</organism>
<comment type="caution">
    <text evidence="1">The sequence shown here is derived from an EMBL/GenBank/DDBJ whole genome shotgun (WGS) entry which is preliminary data.</text>
</comment>
<gene>
    <name evidence="1" type="ORF">GCM10009810_17910</name>
</gene>
<accession>A0ABP4WRS6</accession>
<dbReference type="InterPro" id="IPR019639">
    <property type="entry name" value="DUF2505"/>
</dbReference>
<name>A0ABP4WRS6_9MICO</name>
<dbReference type="Gene3D" id="3.30.530.20">
    <property type="match status" value="1"/>
</dbReference>
<dbReference type="Pfam" id="PF10698">
    <property type="entry name" value="DUF2505"/>
    <property type="match status" value="1"/>
</dbReference>
<keyword evidence="2" id="KW-1185">Reference proteome</keyword>
<evidence type="ECO:0000313" key="1">
    <source>
        <dbReference type="EMBL" id="GAA1758782.1"/>
    </source>
</evidence>
<reference evidence="2" key="1">
    <citation type="journal article" date="2019" name="Int. J. Syst. Evol. Microbiol.">
        <title>The Global Catalogue of Microorganisms (GCM) 10K type strain sequencing project: providing services to taxonomists for standard genome sequencing and annotation.</title>
        <authorList>
            <consortium name="The Broad Institute Genomics Platform"/>
            <consortium name="The Broad Institute Genome Sequencing Center for Infectious Disease"/>
            <person name="Wu L."/>
            <person name="Ma J."/>
        </authorList>
    </citation>
    <scope>NUCLEOTIDE SEQUENCE [LARGE SCALE GENOMIC DNA]</scope>
    <source>
        <strain evidence="2">JCM 15591</strain>
    </source>
</reference>
<dbReference type="Proteomes" id="UP001501475">
    <property type="component" value="Unassembled WGS sequence"/>
</dbReference>
<dbReference type="EMBL" id="BAAAPN010000045">
    <property type="protein sequence ID" value="GAA1758782.1"/>
    <property type="molecule type" value="Genomic_DNA"/>
</dbReference>
<dbReference type="InterPro" id="IPR023393">
    <property type="entry name" value="START-like_dom_sf"/>
</dbReference>
<sequence length="159" mass="17182">MKFRHESTYHAPIDQVFAMLGDPDFRAKVCDYQGDLRYDVAIDAADDTMSVDVDRVQSAQGLPPVASKFVGDEIEIEVREEWSSPAAATMEVTIPGKPGQVRGTIAMRENAGVTIQNFAAEIKVSLPFIGGKLEEMIGALLTAALRAENKVGAAWLAGE</sequence>
<proteinExistence type="predicted"/>
<evidence type="ECO:0000313" key="2">
    <source>
        <dbReference type="Proteomes" id="UP001501475"/>
    </source>
</evidence>
<dbReference type="RefSeq" id="WP_344065030.1">
    <property type="nucleotide sequence ID" value="NZ_BAAAPN010000045.1"/>
</dbReference>